<proteinExistence type="predicted"/>
<dbReference type="EMBL" id="JACEIK010004550">
    <property type="protein sequence ID" value="MCD9645796.1"/>
    <property type="molecule type" value="Genomic_DNA"/>
</dbReference>
<comment type="caution">
    <text evidence="2">The sequence shown here is derived from an EMBL/GenBank/DDBJ whole genome shotgun (WGS) entry which is preliminary data.</text>
</comment>
<sequence>MEMPNDAQKSADDLNCTMTSGEVLLESQDTQAVTTTPADTPTDTDEPTNDDHQLSKSSNLSESEHEQEMSTSEHNNEEDNDVQMVEEL</sequence>
<organism evidence="2 3">
    <name type="scientific">Datura stramonium</name>
    <name type="common">Jimsonweed</name>
    <name type="synonym">Common thornapple</name>
    <dbReference type="NCBI Taxonomy" id="4076"/>
    <lineage>
        <taxon>Eukaryota</taxon>
        <taxon>Viridiplantae</taxon>
        <taxon>Streptophyta</taxon>
        <taxon>Embryophyta</taxon>
        <taxon>Tracheophyta</taxon>
        <taxon>Spermatophyta</taxon>
        <taxon>Magnoliopsida</taxon>
        <taxon>eudicotyledons</taxon>
        <taxon>Gunneridae</taxon>
        <taxon>Pentapetalae</taxon>
        <taxon>asterids</taxon>
        <taxon>lamiids</taxon>
        <taxon>Solanales</taxon>
        <taxon>Solanaceae</taxon>
        <taxon>Solanoideae</taxon>
        <taxon>Datureae</taxon>
        <taxon>Datura</taxon>
    </lineage>
</organism>
<gene>
    <name evidence="2" type="ORF">HAX54_035051</name>
</gene>
<feature type="region of interest" description="Disordered" evidence="1">
    <location>
        <begin position="1"/>
        <end position="88"/>
    </location>
</feature>
<dbReference type="Proteomes" id="UP000823775">
    <property type="component" value="Unassembled WGS sequence"/>
</dbReference>
<feature type="compositionally biased region" description="Low complexity" evidence="1">
    <location>
        <begin position="29"/>
        <end position="41"/>
    </location>
</feature>
<evidence type="ECO:0000313" key="3">
    <source>
        <dbReference type="Proteomes" id="UP000823775"/>
    </source>
</evidence>
<feature type="compositionally biased region" description="Acidic residues" evidence="1">
    <location>
        <begin position="76"/>
        <end position="88"/>
    </location>
</feature>
<name>A0ABS8VHH4_DATST</name>
<accession>A0ABS8VHH4</accession>
<reference evidence="2 3" key="1">
    <citation type="journal article" date="2021" name="BMC Genomics">
        <title>Datura genome reveals duplications of psychoactive alkaloid biosynthetic genes and high mutation rate following tissue culture.</title>
        <authorList>
            <person name="Rajewski A."/>
            <person name="Carter-House D."/>
            <person name="Stajich J."/>
            <person name="Litt A."/>
        </authorList>
    </citation>
    <scope>NUCLEOTIDE SEQUENCE [LARGE SCALE GENOMIC DNA]</scope>
    <source>
        <strain evidence="2">AR-01</strain>
    </source>
</reference>
<evidence type="ECO:0000313" key="2">
    <source>
        <dbReference type="EMBL" id="MCD9645796.1"/>
    </source>
</evidence>
<protein>
    <submittedName>
        <fullName evidence="2">Uncharacterized protein</fullName>
    </submittedName>
</protein>
<keyword evidence="3" id="KW-1185">Reference proteome</keyword>
<evidence type="ECO:0000256" key="1">
    <source>
        <dbReference type="SAM" id="MobiDB-lite"/>
    </source>
</evidence>